<evidence type="ECO:0000256" key="4">
    <source>
        <dbReference type="ARBA" id="ARBA00023315"/>
    </source>
</evidence>
<evidence type="ECO:0000256" key="5">
    <source>
        <dbReference type="SAM" id="MobiDB-lite"/>
    </source>
</evidence>
<reference evidence="7 8" key="1">
    <citation type="journal article" date="2014" name="PLoS Genet.">
        <title>Analysis of the Phlebiopsis gigantea genome, transcriptome and secretome provides insight into its pioneer colonization strategies of wood.</title>
        <authorList>
            <person name="Hori C."/>
            <person name="Ishida T."/>
            <person name="Igarashi K."/>
            <person name="Samejima M."/>
            <person name="Suzuki H."/>
            <person name="Master E."/>
            <person name="Ferreira P."/>
            <person name="Ruiz-Duenas F.J."/>
            <person name="Held B."/>
            <person name="Canessa P."/>
            <person name="Larrondo L.F."/>
            <person name="Schmoll M."/>
            <person name="Druzhinina I.S."/>
            <person name="Kubicek C.P."/>
            <person name="Gaskell J.A."/>
            <person name="Kersten P."/>
            <person name="St John F."/>
            <person name="Glasner J."/>
            <person name="Sabat G."/>
            <person name="Splinter BonDurant S."/>
            <person name="Syed K."/>
            <person name="Yadav J."/>
            <person name="Mgbeahuruike A.C."/>
            <person name="Kovalchuk A."/>
            <person name="Asiegbu F.O."/>
            <person name="Lackner G."/>
            <person name="Hoffmeister D."/>
            <person name="Rencoret J."/>
            <person name="Gutierrez A."/>
            <person name="Sun H."/>
            <person name="Lindquist E."/>
            <person name="Barry K."/>
            <person name="Riley R."/>
            <person name="Grigoriev I.V."/>
            <person name="Henrissat B."/>
            <person name="Kues U."/>
            <person name="Berka R.M."/>
            <person name="Martinez A.T."/>
            <person name="Covert S.F."/>
            <person name="Blanchette R.A."/>
            <person name="Cullen D."/>
        </authorList>
    </citation>
    <scope>NUCLEOTIDE SEQUENCE [LARGE SCALE GENOMIC DNA]</scope>
    <source>
        <strain evidence="7 8">11061_1 CR5-6</strain>
    </source>
</reference>
<dbReference type="GO" id="GO:0008204">
    <property type="term" value="P:ergosterol metabolic process"/>
    <property type="evidence" value="ECO:0007669"/>
    <property type="project" value="TreeGrafter"/>
</dbReference>
<dbReference type="AlphaFoldDB" id="A0A0C3PCV8"/>
<dbReference type="GO" id="GO:0034737">
    <property type="term" value="F:ergosterol O-acyltransferase activity"/>
    <property type="evidence" value="ECO:0007669"/>
    <property type="project" value="TreeGrafter"/>
</dbReference>
<keyword evidence="3" id="KW-0256">Endoplasmic reticulum</keyword>
<feature type="transmembrane region" description="Helical" evidence="6">
    <location>
        <begin position="189"/>
        <end position="206"/>
    </location>
</feature>
<accession>A0A0C3PCV8</accession>
<dbReference type="GO" id="GO:0005789">
    <property type="term" value="C:endoplasmic reticulum membrane"/>
    <property type="evidence" value="ECO:0007669"/>
    <property type="project" value="UniProtKB-SubCell"/>
</dbReference>
<evidence type="ECO:0000313" key="7">
    <source>
        <dbReference type="EMBL" id="KIP03018.1"/>
    </source>
</evidence>
<evidence type="ECO:0000256" key="2">
    <source>
        <dbReference type="ARBA" id="ARBA00022679"/>
    </source>
</evidence>
<dbReference type="Proteomes" id="UP000053257">
    <property type="component" value="Unassembled WGS sequence"/>
</dbReference>
<feature type="region of interest" description="Disordered" evidence="5">
    <location>
        <begin position="247"/>
        <end position="275"/>
    </location>
</feature>
<feature type="non-terminal residue" evidence="7">
    <location>
        <position position="275"/>
    </location>
</feature>
<evidence type="ECO:0000256" key="1">
    <source>
        <dbReference type="ARBA" id="ARBA00004477"/>
    </source>
</evidence>
<dbReference type="InterPro" id="IPR014371">
    <property type="entry name" value="Oat_ACAT_DAG_ARE"/>
</dbReference>
<dbReference type="PANTHER" id="PTHR10408:SF9">
    <property type="entry name" value="STEROL O-ACYLTRANSFERASE 2-RELATED"/>
    <property type="match status" value="1"/>
</dbReference>
<protein>
    <submittedName>
        <fullName evidence="7">Uncharacterized protein</fullName>
    </submittedName>
</protein>
<evidence type="ECO:0000256" key="6">
    <source>
        <dbReference type="SAM" id="Phobius"/>
    </source>
</evidence>
<keyword evidence="6" id="KW-0472">Membrane</keyword>
<keyword evidence="4" id="KW-0012">Acyltransferase</keyword>
<gene>
    <name evidence="7" type="ORF">PHLGIDRAFT_37640</name>
</gene>
<comment type="subcellular location">
    <subcellularLocation>
        <location evidence="1">Endoplasmic reticulum membrane</location>
        <topology evidence="1">Multi-pass membrane protein</topology>
    </subcellularLocation>
</comment>
<keyword evidence="6" id="KW-1133">Transmembrane helix</keyword>
<feature type="compositionally biased region" description="Polar residues" evidence="5">
    <location>
        <begin position="30"/>
        <end position="39"/>
    </location>
</feature>
<evidence type="ECO:0000256" key="3">
    <source>
        <dbReference type="ARBA" id="ARBA00022824"/>
    </source>
</evidence>
<sequence>MSSNEKHFTTAVLEVVDPPHAGLKDLRSPPTRTASGGIQTTQGTLYVSKPVRTGKSKKLRAMVSFTPRKSVFDLSNETSFKNEFRGFFTLFWISMFLFAVRTYVRSLETSGKAMSLEFAMTYMFSEDTITLFISDGVLVLSTIVCVPFAKAVANGWIKYYYTGLIIQHLWQTAVLFTAVKWAFHRHWPWVQSGYLTLHTLVMIMKMHSYMNINGYLSHVNQQAQSALEQLRKATLKLGSWEDALATAEATRRERENSSNDDDAPTNDGPIVGAQT</sequence>
<dbReference type="PANTHER" id="PTHR10408">
    <property type="entry name" value="STEROL O-ACYLTRANSFERASE"/>
    <property type="match status" value="1"/>
</dbReference>
<dbReference type="HOGENOM" id="CLU_1013944_0_0_1"/>
<dbReference type="EMBL" id="KN840639">
    <property type="protein sequence ID" value="KIP03018.1"/>
    <property type="molecule type" value="Genomic_DNA"/>
</dbReference>
<proteinExistence type="predicted"/>
<keyword evidence="2" id="KW-0808">Transferase</keyword>
<organism evidence="7 8">
    <name type="scientific">Phlebiopsis gigantea (strain 11061_1 CR5-6)</name>
    <name type="common">White-rot fungus</name>
    <name type="synonym">Peniophora gigantea</name>
    <dbReference type="NCBI Taxonomy" id="745531"/>
    <lineage>
        <taxon>Eukaryota</taxon>
        <taxon>Fungi</taxon>
        <taxon>Dikarya</taxon>
        <taxon>Basidiomycota</taxon>
        <taxon>Agaricomycotina</taxon>
        <taxon>Agaricomycetes</taxon>
        <taxon>Polyporales</taxon>
        <taxon>Phanerochaetaceae</taxon>
        <taxon>Phlebiopsis</taxon>
    </lineage>
</organism>
<keyword evidence="8" id="KW-1185">Reference proteome</keyword>
<feature type="transmembrane region" description="Helical" evidence="6">
    <location>
        <begin position="129"/>
        <end position="149"/>
    </location>
</feature>
<feature type="region of interest" description="Disordered" evidence="5">
    <location>
        <begin position="20"/>
        <end position="39"/>
    </location>
</feature>
<evidence type="ECO:0000313" key="8">
    <source>
        <dbReference type="Proteomes" id="UP000053257"/>
    </source>
</evidence>
<feature type="transmembrane region" description="Helical" evidence="6">
    <location>
        <begin position="84"/>
        <end position="104"/>
    </location>
</feature>
<dbReference type="OrthoDB" id="10039049at2759"/>
<dbReference type="STRING" id="745531.A0A0C3PCV8"/>
<feature type="transmembrane region" description="Helical" evidence="6">
    <location>
        <begin position="161"/>
        <end position="183"/>
    </location>
</feature>
<keyword evidence="6" id="KW-0812">Transmembrane</keyword>
<name>A0A0C3PCV8_PHLG1</name>